<feature type="transmembrane region" description="Helical" evidence="1">
    <location>
        <begin position="12"/>
        <end position="36"/>
    </location>
</feature>
<dbReference type="PANTHER" id="PTHR34220">
    <property type="entry name" value="SENSOR HISTIDINE KINASE YPDA"/>
    <property type="match status" value="1"/>
</dbReference>
<feature type="transmembrane region" description="Helical" evidence="1">
    <location>
        <begin position="132"/>
        <end position="155"/>
    </location>
</feature>
<dbReference type="Proteomes" id="UP000183200">
    <property type="component" value="Unassembled WGS sequence"/>
</dbReference>
<name>A0A1G9RH55_9SPHI</name>
<feature type="transmembrane region" description="Helical" evidence="1">
    <location>
        <begin position="56"/>
        <end position="77"/>
    </location>
</feature>
<dbReference type="InterPro" id="IPR050640">
    <property type="entry name" value="Bact_2-comp_sensor_kinase"/>
</dbReference>
<dbReference type="RefSeq" id="WP_074605905.1">
    <property type="nucleotide sequence ID" value="NZ_FNGY01000003.1"/>
</dbReference>
<evidence type="ECO:0000313" key="3">
    <source>
        <dbReference type="EMBL" id="SDM22564.1"/>
    </source>
</evidence>
<accession>A0A1G9RH55</accession>
<evidence type="ECO:0000313" key="4">
    <source>
        <dbReference type="Proteomes" id="UP000183200"/>
    </source>
</evidence>
<keyword evidence="1" id="KW-1133">Transmembrane helix</keyword>
<evidence type="ECO:0000256" key="1">
    <source>
        <dbReference type="SAM" id="Phobius"/>
    </source>
</evidence>
<dbReference type="GO" id="GO:0016020">
    <property type="term" value="C:membrane"/>
    <property type="evidence" value="ECO:0007669"/>
    <property type="project" value="InterPro"/>
</dbReference>
<dbReference type="EMBL" id="FNGY01000003">
    <property type="protein sequence ID" value="SDM22564.1"/>
    <property type="molecule type" value="Genomic_DNA"/>
</dbReference>
<dbReference type="OrthoDB" id="9809908at2"/>
<feature type="transmembrane region" description="Helical" evidence="1">
    <location>
        <begin position="89"/>
        <end position="112"/>
    </location>
</feature>
<dbReference type="AlphaFoldDB" id="A0A1G9RH55"/>
<gene>
    <name evidence="3" type="ORF">SAMN05421820_103246</name>
</gene>
<feature type="domain" description="Signal transduction histidine kinase internal region" evidence="2">
    <location>
        <begin position="175"/>
        <end position="253"/>
    </location>
</feature>
<dbReference type="Pfam" id="PF06580">
    <property type="entry name" value="His_kinase"/>
    <property type="match status" value="1"/>
</dbReference>
<keyword evidence="3" id="KW-0808">Transferase</keyword>
<proteinExistence type="predicted"/>
<evidence type="ECO:0000259" key="2">
    <source>
        <dbReference type="Pfam" id="PF06580"/>
    </source>
</evidence>
<keyword evidence="4" id="KW-1185">Reference proteome</keyword>
<protein>
    <submittedName>
        <fullName evidence="3">Histidine kinase</fullName>
    </submittedName>
</protein>
<organism evidence="3 4">
    <name type="scientific">Pedobacter steynii</name>
    <dbReference type="NCBI Taxonomy" id="430522"/>
    <lineage>
        <taxon>Bacteria</taxon>
        <taxon>Pseudomonadati</taxon>
        <taxon>Bacteroidota</taxon>
        <taxon>Sphingobacteriia</taxon>
        <taxon>Sphingobacteriales</taxon>
        <taxon>Sphingobacteriaceae</taxon>
        <taxon>Pedobacter</taxon>
    </lineage>
</organism>
<reference evidence="4" key="1">
    <citation type="submission" date="2016-10" db="EMBL/GenBank/DDBJ databases">
        <authorList>
            <person name="Varghese N."/>
            <person name="Submissions S."/>
        </authorList>
    </citation>
    <scope>NUCLEOTIDE SEQUENCE [LARGE SCALE GENOMIC DNA]</scope>
    <source>
        <strain evidence="4">DSM 19110</strain>
    </source>
</reference>
<dbReference type="InterPro" id="IPR010559">
    <property type="entry name" value="Sig_transdc_His_kin_internal"/>
</dbReference>
<sequence length="368" mass="42417">MTSHATSIFSSALSRIILVFAVTVVLIFSIMIINPIDEEDYNSILELSWESFFDLVWFMILGWAITETGRFVSYYLDKRLPWEQFSVKRLVLQLFVQCFIVISVMTLLLFTMDLLLALEEDGIKSDLVGYRQLLFISTLLSLIITAIHTGSRLLLNWKNSIIEASELKQATLQSQLHSLKLQLDPHFMFNNFSTLSSLISENQAGAQQFLDCLSEVHRYMLYNLDRNIITLKEELDFIGSYIYLIKIRFSENLRIEVTDVEDLLNKGIPPTTLQLLIENAVKHNIASRNQPLHIRIFPEGDYLMVVNNIQKIQSTIGSSKIGLKNIINRYKLLSTKLPEIIQTEFDFVVKVPLLPLNVSQDESINYRR</sequence>
<keyword evidence="3" id="KW-0418">Kinase</keyword>
<dbReference type="GO" id="GO:0000155">
    <property type="term" value="F:phosphorelay sensor kinase activity"/>
    <property type="evidence" value="ECO:0007669"/>
    <property type="project" value="InterPro"/>
</dbReference>
<dbReference type="PANTHER" id="PTHR34220:SF7">
    <property type="entry name" value="SENSOR HISTIDINE KINASE YPDA"/>
    <property type="match status" value="1"/>
</dbReference>
<keyword evidence="1" id="KW-0472">Membrane</keyword>
<keyword evidence="1" id="KW-0812">Transmembrane</keyword>